<evidence type="ECO:0000256" key="1">
    <source>
        <dbReference type="ARBA" id="ARBA00005395"/>
    </source>
</evidence>
<dbReference type="Proteomes" id="UP001062901">
    <property type="component" value="Unassembled WGS sequence"/>
</dbReference>
<name>A0ABQ0NZP4_9PROT</name>
<dbReference type="EMBL" id="BAQD01000036">
    <property type="protein sequence ID" value="GBQ07548.1"/>
    <property type="molecule type" value="Genomic_DNA"/>
</dbReference>
<evidence type="ECO:0000313" key="7">
    <source>
        <dbReference type="EMBL" id="GBQ07548.1"/>
    </source>
</evidence>
<gene>
    <name evidence="7" type="ORF">AA15669_1431</name>
</gene>
<comment type="similarity">
    <text evidence="1 5">Belongs to the acetyltransferase family. RimI subfamily.</text>
</comment>
<comment type="function">
    <text evidence="5">Acetylates the N-terminal alanine of ribosomal protein bS18.</text>
</comment>
<dbReference type="InterPro" id="IPR006464">
    <property type="entry name" value="AcTrfase_RimI/Ard1"/>
</dbReference>
<keyword evidence="4" id="KW-0012">Acyltransferase</keyword>
<keyword evidence="3" id="KW-0808">Transferase</keyword>
<feature type="domain" description="N-acetyltransferase" evidence="6">
    <location>
        <begin position="10"/>
        <end position="154"/>
    </location>
</feature>
<dbReference type="SUPFAM" id="SSF55729">
    <property type="entry name" value="Acyl-CoA N-acyltransferases (Nat)"/>
    <property type="match status" value="1"/>
</dbReference>
<evidence type="ECO:0000256" key="3">
    <source>
        <dbReference type="ARBA" id="ARBA00022679"/>
    </source>
</evidence>
<dbReference type="InterPro" id="IPR000182">
    <property type="entry name" value="GNAT_dom"/>
</dbReference>
<keyword evidence="2 5" id="KW-0963">Cytoplasm</keyword>
<comment type="subcellular location">
    <subcellularLocation>
        <location evidence="5">Cytoplasm</location>
    </subcellularLocation>
</comment>
<evidence type="ECO:0000313" key="8">
    <source>
        <dbReference type="Proteomes" id="UP001062901"/>
    </source>
</evidence>
<dbReference type="EC" id="2.3.1.266" evidence="5"/>
<accession>A0ABQ0NZP4</accession>
<evidence type="ECO:0000256" key="2">
    <source>
        <dbReference type="ARBA" id="ARBA00022490"/>
    </source>
</evidence>
<dbReference type="InterPro" id="IPR016181">
    <property type="entry name" value="Acyl_CoA_acyltransferase"/>
</dbReference>
<evidence type="ECO:0000259" key="6">
    <source>
        <dbReference type="PROSITE" id="PS51186"/>
    </source>
</evidence>
<dbReference type="PROSITE" id="PS51186">
    <property type="entry name" value="GNAT"/>
    <property type="match status" value="1"/>
</dbReference>
<dbReference type="Pfam" id="PF00583">
    <property type="entry name" value="Acetyltransf_1"/>
    <property type="match status" value="1"/>
</dbReference>
<comment type="caution">
    <text evidence="7">The sequence shown here is derived from an EMBL/GenBank/DDBJ whole genome shotgun (WGS) entry which is preliminary data.</text>
</comment>
<dbReference type="RefSeq" id="WP_018979722.1">
    <property type="nucleotide sequence ID" value="NZ_BAQD01000036.1"/>
</dbReference>
<dbReference type="PANTHER" id="PTHR43420">
    <property type="entry name" value="ACETYLTRANSFERASE"/>
    <property type="match status" value="1"/>
</dbReference>
<protein>
    <recommendedName>
        <fullName evidence="5">[Ribosomal protein bS18]-alanine N-acetyltransferase</fullName>
        <ecNumber evidence="5">2.3.1.266</ecNumber>
    </recommendedName>
</protein>
<organism evidence="7 8">
    <name type="scientific">Saccharibacter floricola DSM 15669</name>
    <dbReference type="NCBI Taxonomy" id="1123227"/>
    <lineage>
        <taxon>Bacteria</taxon>
        <taxon>Pseudomonadati</taxon>
        <taxon>Pseudomonadota</taxon>
        <taxon>Alphaproteobacteria</taxon>
        <taxon>Acetobacterales</taxon>
        <taxon>Acetobacteraceae</taxon>
        <taxon>Saccharibacter</taxon>
    </lineage>
</organism>
<comment type="catalytic activity">
    <reaction evidence="5">
        <text>N-terminal L-alanyl-[ribosomal protein bS18] + acetyl-CoA = N-terminal N(alpha)-acetyl-L-alanyl-[ribosomal protein bS18] + CoA + H(+)</text>
        <dbReference type="Rhea" id="RHEA:43756"/>
        <dbReference type="Rhea" id="RHEA-COMP:10676"/>
        <dbReference type="Rhea" id="RHEA-COMP:10677"/>
        <dbReference type="ChEBI" id="CHEBI:15378"/>
        <dbReference type="ChEBI" id="CHEBI:57287"/>
        <dbReference type="ChEBI" id="CHEBI:57288"/>
        <dbReference type="ChEBI" id="CHEBI:64718"/>
        <dbReference type="ChEBI" id="CHEBI:83683"/>
        <dbReference type="EC" id="2.3.1.266"/>
    </reaction>
</comment>
<keyword evidence="8" id="KW-1185">Reference proteome</keyword>
<proteinExistence type="inferred from homology"/>
<dbReference type="Gene3D" id="3.40.630.30">
    <property type="match status" value="1"/>
</dbReference>
<sequence>MSRAVTGLHVDIVPFEQDASSCLAKLHKDCFLGEEQWSEEAFAQLLSMSGTSGWGAYMGEALIGLLLVHYVAGEYEVLTLGVHPQRRGRGIGRALMVEFMAQVLLENAVIFLEVKVTNNKAFHLYSSLGFTQVGSRKRYYPNGEDARVLRFSSP</sequence>
<dbReference type="PANTHER" id="PTHR43420:SF44">
    <property type="entry name" value="ACETYLTRANSFERASE YPEA"/>
    <property type="match status" value="1"/>
</dbReference>
<dbReference type="CDD" id="cd04301">
    <property type="entry name" value="NAT_SF"/>
    <property type="match status" value="1"/>
</dbReference>
<evidence type="ECO:0000256" key="4">
    <source>
        <dbReference type="ARBA" id="ARBA00023315"/>
    </source>
</evidence>
<dbReference type="NCBIfam" id="TIGR01575">
    <property type="entry name" value="rimI"/>
    <property type="match status" value="1"/>
</dbReference>
<evidence type="ECO:0000256" key="5">
    <source>
        <dbReference type="RuleBase" id="RU363094"/>
    </source>
</evidence>
<reference evidence="7" key="1">
    <citation type="submission" date="2013-04" db="EMBL/GenBank/DDBJ databases">
        <title>The genome sequencing project of 58 acetic acid bacteria.</title>
        <authorList>
            <person name="Okamoto-Kainuma A."/>
            <person name="Ishikawa M."/>
            <person name="Umino S."/>
            <person name="Koizumi Y."/>
            <person name="Shiwa Y."/>
            <person name="Yoshikawa H."/>
            <person name="Matsutani M."/>
            <person name="Matsushita K."/>
        </authorList>
    </citation>
    <scope>NUCLEOTIDE SEQUENCE</scope>
    <source>
        <strain evidence="7">DSM 15669</strain>
    </source>
</reference>
<dbReference type="InterPro" id="IPR050680">
    <property type="entry name" value="YpeA/RimI_acetyltransf"/>
</dbReference>